<comment type="caution">
    <text evidence="2">The sequence shown here is derived from an EMBL/GenBank/DDBJ whole genome shotgun (WGS) entry which is preliminary data.</text>
</comment>
<evidence type="ECO:0000313" key="2">
    <source>
        <dbReference type="EMBL" id="TDZ78257.1"/>
    </source>
</evidence>
<sequence>MVVDWATALIKAAPFAARLAANGARGFVAPWWVAFTTRKRAKKEGLGTLRYGKLRRYLSGGKALEAINSADPERYHELGRDLVGFYVTTLTDAQDAERQVVEILLYCYTRMLSTNQVVELQSSFTAERIGMRLEERDASRYVGDTTFEQSLQRLSPHRAEEARELASIWPGITQFVHEFVHAADRVSALESWHASPPSWFQSRPSDAIAWFARIANDYGLREIAVATFDDAIRAGATPLAYWRTRQTLTGSEDVAELAKSLAPYAREDPVARAIVVADADGPGAAAADLREWEPQSAADQALKQSLLSQLVAPQDLNEAVAVSGDGFVHHRSASCGCLNSQYLIHRGSPRRTALEYADLERALEAALKARDAIRLWDGPASRAVELAIIAARLLGRTRLAWTLARTPPDGAATPGEAESEGVRREAATMAAQTNMPELARELAAEADLATKYEVEGLIALFSEDKDKSLVNFQSAVGCASTEEDLERLALQVALHGVRSPRLVELHAARRDTVEEIELIADACGGSAAALSILRTRSRSSRVAARALIGLLIEREDTRGAALLAEQAGANWSDPEFDLLAAEMYLGIDEFDSAIRCADEALRVANSSWENALRAHNVKIQAHTIRWQWAPAAKIAMDVLAADPGNTSAVWVLVLCQHQMGQPEQAWKTYTEVGRGLPPRNEHEACIRVDLWRRFERDPAAVQVLTAVLGQFPDSRQVKTEVAKALILLPLSGEDALETVENVRSVIAPLLEELRDVFVQKEIDQDDPIGSLDAIVSDLPDTSEQDQQVERGRLPLGMAATMHRRSLTEVLACRSHAPVFSGDSELFESEVNAAADAMNARVIVDTTALYALSMLDETSADQLLGCFLQAEVVRAQLIDAIQGVDSLANLSTLRVGRASDGSAVPVVISSEEAETRYIRAQQIRAQFDKIAINDSFEIRNFPELRAPGAHFAWLAATDCSITERCALWCDDRATRRLASARGVSTFSTHALLRSLRQSGAISGELAFAHEALLIARYFVGLGFRDDWLQRAAEIDGWRAAGAASFVAHCGPTTDPAPVLDFVMRGVRRNLEEPESLRGWVAIASYWLVDVAGTKDAAQANLVIFLGALLGEPWLESSNLPFVLQGVRDGIGETGVGDPLWGAFEKHYRLLAEQAGWAPAAQRIRDLVALADRDDRVVATAVVLQVR</sequence>
<feature type="domain" description="PIN" evidence="1">
    <location>
        <begin position="842"/>
        <end position="978"/>
    </location>
</feature>
<gene>
    <name evidence="2" type="ORF">DE4585_04094</name>
</gene>
<dbReference type="AlphaFoldDB" id="A0A4R8RUT2"/>
<dbReference type="Proteomes" id="UP000295117">
    <property type="component" value="Unassembled WGS sequence"/>
</dbReference>
<dbReference type="SUPFAM" id="SSF48452">
    <property type="entry name" value="TPR-like"/>
    <property type="match status" value="1"/>
</dbReference>
<accession>A0A4R8RUT2</accession>
<dbReference type="Pfam" id="PF20698">
    <property type="entry name" value="PIN-TPR-GreABC"/>
    <property type="match status" value="1"/>
</dbReference>
<evidence type="ECO:0000313" key="3">
    <source>
        <dbReference type="Proteomes" id="UP000295117"/>
    </source>
</evidence>
<dbReference type="InterPro" id="IPR011990">
    <property type="entry name" value="TPR-like_helical_dom_sf"/>
</dbReference>
<dbReference type="InterPro" id="IPR048987">
    <property type="entry name" value="PIN-TPR-GreABC"/>
</dbReference>
<dbReference type="Gene3D" id="1.25.40.10">
    <property type="entry name" value="Tetratricopeptide repeat domain"/>
    <property type="match status" value="1"/>
</dbReference>
<dbReference type="EMBL" id="PECH01000009">
    <property type="protein sequence ID" value="TDZ78257.1"/>
    <property type="molecule type" value="Genomic_DNA"/>
</dbReference>
<organism evidence="2 3">
    <name type="scientific">Mycobacteroides salmoniphilum</name>
    <dbReference type="NCBI Taxonomy" id="404941"/>
    <lineage>
        <taxon>Bacteria</taxon>
        <taxon>Bacillati</taxon>
        <taxon>Actinomycetota</taxon>
        <taxon>Actinomycetes</taxon>
        <taxon>Mycobacteriales</taxon>
        <taxon>Mycobacteriaceae</taxon>
        <taxon>Mycobacteroides</taxon>
    </lineage>
</organism>
<name>A0A4R8RUT2_9MYCO</name>
<evidence type="ECO:0000259" key="1">
    <source>
        <dbReference type="Pfam" id="PF20698"/>
    </source>
</evidence>
<reference evidence="2 3" key="1">
    <citation type="journal article" date="2019" name="Sci. Rep.">
        <title>Extended insight into the Mycobacterium chelonae-abscessus complex through whole genome sequencing of Mycobacterium salmoniphilum outbreak and Mycobacterium salmoniphilum-like strains.</title>
        <authorList>
            <person name="Behra P.R.K."/>
            <person name="Das S."/>
            <person name="Pettersson B.M.F."/>
            <person name="Shirreff L."/>
            <person name="DuCote T."/>
            <person name="Jacobsson K.G."/>
            <person name="Ennis D.G."/>
            <person name="Kirsebom L.A."/>
        </authorList>
    </citation>
    <scope>NUCLEOTIDE SEQUENCE [LARGE SCALE GENOMIC DNA]</scope>
    <source>
        <strain evidence="2 3">DE 4585</strain>
    </source>
</reference>
<proteinExistence type="predicted"/>
<protein>
    <recommendedName>
        <fullName evidence="1">PIN domain-containing protein</fullName>
    </recommendedName>
</protein>